<keyword evidence="4 6" id="KW-0699">rRNA-binding</keyword>
<dbReference type="AlphaFoldDB" id="A0A0G0ISL1"/>
<dbReference type="InterPro" id="IPR036789">
    <property type="entry name" value="Ribosomal_uL6-like_a/b-dom_sf"/>
</dbReference>
<dbReference type="GO" id="GO:0003735">
    <property type="term" value="F:structural constituent of ribosome"/>
    <property type="evidence" value="ECO:0007669"/>
    <property type="project" value="UniProtKB-UniRule"/>
</dbReference>
<dbReference type="InterPro" id="IPR002358">
    <property type="entry name" value="Ribosomal_uL6_CS"/>
</dbReference>
<dbReference type="PANTHER" id="PTHR11655:SF14">
    <property type="entry name" value="LARGE RIBOSOMAL SUBUNIT PROTEIN UL6M"/>
    <property type="match status" value="1"/>
</dbReference>
<organism evidence="8 9">
    <name type="scientific">Candidatus Magasanikbacteria bacterium GW2011_GWC2_37_14</name>
    <dbReference type="NCBI Taxonomy" id="1619046"/>
    <lineage>
        <taxon>Bacteria</taxon>
        <taxon>Candidatus Magasanikiibacteriota</taxon>
    </lineage>
</organism>
<comment type="caution">
    <text evidence="8">The sequence shown here is derived from an EMBL/GenBank/DDBJ whole genome shotgun (WGS) entry which is preliminary data.</text>
</comment>
<evidence type="ECO:0000313" key="8">
    <source>
        <dbReference type="EMBL" id="KKQ27124.1"/>
    </source>
</evidence>
<dbReference type="Pfam" id="PF00347">
    <property type="entry name" value="Ribosomal_L6"/>
    <property type="match status" value="2"/>
</dbReference>
<protein>
    <recommendedName>
        <fullName evidence="4">Large ribosomal subunit protein uL6</fullName>
    </recommendedName>
</protein>
<feature type="domain" description="Large ribosomal subunit protein uL6 alpha-beta" evidence="7">
    <location>
        <begin position="92"/>
        <end position="164"/>
    </location>
</feature>
<dbReference type="Gene3D" id="3.90.930.12">
    <property type="entry name" value="Ribosomal protein L6, alpha-beta domain"/>
    <property type="match status" value="2"/>
</dbReference>
<keyword evidence="4 6" id="KW-0694">RNA-binding</keyword>
<evidence type="ECO:0000256" key="6">
    <source>
        <dbReference type="RuleBase" id="RU003870"/>
    </source>
</evidence>
<evidence type="ECO:0000313" key="9">
    <source>
        <dbReference type="Proteomes" id="UP000034849"/>
    </source>
</evidence>
<evidence type="ECO:0000256" key="1">
    <source>
        <dbReference type="ARBA" id="ARBA00009356"/>
    </source>
</evidence>
<evidence type="ECO:0000259" key="7">
    <source>
        <dbReference type="Pfam" id="PF00347"/>
    </source>
</evidence>
<comment type="similarity">
    <text evidence="1 4 5">Belongs to the universal ribosomal protein uL6 family.</text>
</comment>
<dbReference type="HAMAP" id="MF_01365_B">
    <property type="entry name" value="Ribosomal_uL6_B"/>
    <property type="match status" value="1"/>
</dbReference>
<keyword evidence="2 4" id="KW-0689">Ribosomal protein</keyword>
<dbReference type="PROSITE" id="PS00525">
    <property type="entry name" value="RIBOSOMAL_L6_1"/>
    <property type="match status" value="1"/>
</dbReference>
<dbReference type="FunFam" id="3.90.930.12:FF:000001">
    <property type="entry name" value="50S ribosomal protein L6"/>
    <property type="match status" value="1"/>
</dbReference>
<feature type="domain" description="Large ribosomal subunit protein uL6 alpha-beta" evidence="7">
    <location>
        <begin position="11"/>
        <end position="83"/>
    </location>
</feature>
<dbReference type="STRING" id="1619046.US42_C0014G0021"/>
<dbReference type="EMBL" id="LBSX01000014">
    <property type="protein sequence ID" value="KKQ27124.1"/>
    <property type="molecule type" value="Genomic_DNA"/>
</dbReference>
<dbReference type="InterPro" id="IPR020040">
    <property type="entry name" value="Ribosomal_uL6_a/b-dom"/>
</dbReference>
<dbReference type="NCBIfam" id="TIGR03654">
    <property type="entry name" value="L6_bact"/>
    <property type="match status" value="1"/>
</dbReference>
<dbReference type="SUPFAM" id="SSF56053">
    <property type="entry name" value="Ribosomal protein L6"/>
    <property type="match status" value="2"/>
</dbReference>
<gene>
    <name evidence="4" type="primary">rplF</name>
    <name evidence="8" type="ORF">US42_C0014G0021</name>
</gene>
<dbReference type="InterPro" id="IPR000702">
    <property type="entry name" value="Ribosomal_uL6-like"/>
</dbReference>
<reference evidence="8 9" key="1">
    <citation type="journal article" date="2015" name="Nature">
        <title>rRNA introns, odd ribosomes, and small enigmatic genomes across a large radiation of phyla.</title>
        <authorList>
            <person name="Brown C.T."/>
            <person name="Hug L.A."/>
            <person name="Thomas B.C."/>
            <person name="Sharon I."/>
            <person name="Castelle C.J."/>
            <person name="Singh A."/>
            <person name="Wilkins M.J."/>
            <person name="Williams K.H."/>
            <person name="Banfield J.F."/>
        </authorList>
    </citation>
    <scope>NUCLEOTIDE SEQUENCE [LARGE SCALE GENOMIC DNA]</scope>
</reference>
<accession>A0A0G0ISL1</accession>
<sequence length="181" mass="19678">MSRVGKQQIMIPAGVVAEVQPGLVKIKGPKGELQRIIDKRVTVNLTDGVLTCDVKNKENKTERALWGTFASHLKNMVIGVTQGFKKQLEINGVGYKVAMQGTDLKLEVGFSHSVIFKIPTGIKATVEKNQIALEGIDKELLGKTAAELRAVKKPEPYKGKGIKYLDEVVRRKAGKAVKGGS</sequence>
<dbReference type="PIRSF" id="PIRSF002162">
    <property type="entry name" value="Ribosomal_L6"/>
    <property type="match status" value="1"/>
</dbReference>
<proteinExistence type="inferred from homology"/>
<evidence type="ECO:0000256" key="3">
    <source>
        <dbReference type="ARBA" id="ARBA00023274"/>
    </source>
</evidence>
<dbReference type="PATRIC" id="fig|1619046.3.peg.839"/>
<dbReference type="GO" id="GO:0002181">
    <property type="term" value="P:cytoplasmic translation"/>
    <property type="evidence" value="ECO:0007669"/>
    <property type="project" value="TreeGrafter"/>
</dbReference>
<evidence type="ECO:0000256" key="5">
    <source>
        <dbReference type="RuleBase" id="RU003869"/>
    </source>
</evidence>
<dbReference type="GO" id="GO:0022625">
    <property type="term" value="C:cytosolic large ribosomal subunit"/>
    <property type="evidence" value="ECO:0007669"/>
    <property type="project" value="UniProtKB-UniRule"/>
</dbReference>
<comment type="function">
    <text evidence="4 6">This protein binds to the 23S rRNA, and is important in its secondary structure. It is located near the subunit interface in the base of the L7/L12 stalk, and near the tRNA binding site of the peptidyltransferase center.</text>
</comment>
<dbReference type="InterPro" id="IPR019906">
    <property type="entry name" value="Ribosomal_uL6_bac-type"/>
</dbReference>
<comment type="subunit">
    <text evidence="4">Part of the 50S ribosomal subunit.</text>
</comment>
<keyword evidence="3 4" id="KW-0687">Ribonucleoprotein</keyword>
<dbReference type="Proteomes" id="UP000034849">
    <property type="component" value="Unassembled WGS sequence"/>
</dbReference>
<evidence type="ECO:0000256" key="2">
    <source>
        <dbReference type="ARBA" id="ARBA00022980"/>
    </source>
</evidence>
<dbReference type="PANTHER" id="PTHR11655">
    <property type="entry name" value="60S/50S RIBOSOMAL PROTEIN L6/L9"/>
    <property type="match status" value="1"/>
</dbReference>
<evidence type="ECO:0000256" key="4">
    <source>
        <dbReference type="HAMAP-Rule" id="MF_01365"/>
    </source>
</evidence>
<dbReference type="GO" id="GO:0019843">
    <property type="term" value="F:rRNA binding"/>
    <property type="evidence" value="ECO:0007669"/>
    <property type="project" value="UniProtKB-UniRule"/>
</dbReference>
<dbReference type="PRINTS" id="PR00059">
    <property type="entry name" value="RIBOSOMALL6"/>
</dbReference>
<name>A0A0G0ISL1_9BACT</name>